<evidence type="ECO:0000256" key="1">
    <source>
        <dbReference type="SAM" id="MobiDB-lite"/>
    </source>
</evidence>
<feature type="non-terminal residue" evidence="2">
    <location>
        <position position="245"/>
    </location>
</feature>
<name>A0A5J4TTC9_9EUKA</name>
<protein>
    <submittedName>
        <fullName evidence="2">Uncharacterized protein</fullName>
    </submittedName>
</protein>
<comment type="caution">
    <text evidence="2">The sequence shown here is derived from an EMBL/GenBank/DDBJ whole genome shotgun (WGS) entry which is preliminary data.</text>
</comment>
<evidence type="ECO:0000313" key="2">
    <source>
        <dbReference type="EMBL" id="KAA6361796.1"/>
    </source>
</evidence>
<feature type="region of interest" description="Disordered" evidence="1">
    <location>
        <begin position="1"/>
        <end position="30"/>
    </location>
</feature>
<dbReference type="Proteomes" id="UP000324800">
    <property type="component" value="Unassembled WGS sequence"/>
</dbReference>
<feature type="compositionally biased region" description="Basic and acidic residues" evidence="1">
    <location>
        <begin position="69"/>
        <end position="102"/>
    </location>
</feature>
<reference evidence="2 3" key="1">
    <citation type="submission" date="2019-03" db="EMBL/GenBank/DDBJ databases">
        <title>Single cell metagenomics reveals metabolic interactions within the superorganism composed of flagellate Streblomastix strix and complex community of Bacteroidetes bacteria on its surface.</title>
        <authorList>
            <person name="Treitli S.C."/>
            <person name="Kolisko M."/>
            <person name="Husnik F."/>
            <person name="Keeling P."/>
            <person name="Hampl V."/>
        </authorList>
    </citation>
    <scope>NUCLEOTIDE SEQUENCE [LARGE SCALE GENOMIC DNA]</scope>
    <source>
        <strain evidence="2">ST1C</strain>
    </source>
</reference>
<dbReference type="EMBL" id="SNRW01025051">
    <property type="protein sequence ID" value="KAA6361796.1"/>
    <property type="molecule type" value="Genomic_DNA"/>
</dbReference>
<sequence>MLPENLVQPNSPQVQYQVSEIDPKEDEDSDKQIHLLQKERDMIRLRFEQKVHDIFFGDMDCPSDLNNNEIDKQNQRENSEEAKDPLSIQRDKEKHTKMDRQNQNENYAEAKILLTKEKQEENYKEIDKQSQNDDSQEFGIFQLKKKKGKHKRGKKTKIQKPWIGKSLNNMNEYQTRNLRSETRLLQSKPEVMKESKYTPNKSKVLLDNRTSHPTQLKRELLTPKSIRVGLNVDSGMLNHPILRLK</sequence>
<feature type="region of interest" description="Disordered" evidence="1">
    <location>
        <begin position="57"/>
        <end position="105"/>
    </location>
</feature>
<accession>A0A5J4TTC9</accession>
<proteinExistence type="predicted"/>
<feature type="compositionally biased region" description="Polar residues" evidence="1">
    <location>
        <begin position="7"/>
        <end position="18"/>
    </location>
</feature>
<dbReference type="AlphaFoldDB" id="A0A5J4TTC9"/>
<organism evidence="2 3">
    <name type="scientific">Streblomastix strix</name>
    <dbReference type="NCBI Taxonomy" id="222440"/>
    <lineage>
        <taxon>Eukaryota</taxon>
        <taxon>Metamonada</taxon>
        <taxon>Preaxostyla</taxon>
        <taxon>Oxymonadida</taxon>
        <taxon>Streblomastigidae</taxon>
        <taxon>Streblomastix</taxon>
    </lineage>
</organism>
<evidence type="ECO:0000313" key="3">
    <source>
        <dbReference type="Proteomes" id="UP000324800"/>
    </source>
</evidence>
<gene>
    <name evidence="2" type="ORF">EZS28_042677</name>
</gene>